<keyword evidence="1" id="KW-0479">Metal-binding</keyword>
<dbReference type="CDD" id="cd01293">
    <property type="entry name" value="Bact_CD"/>
    <property type="match status" value="1"/>
</dbReference>
<evidence type="ECO:0000313" key="5">
    <source>
        <dbReference type="EMBL" id="PWK95210.1"/>
    </source>
</evidence>
<feature type="domain" description="Amidohydrolase 3" evidence="3">
    <location>
        <begin position="47"/>
        <end position="405"/>
    </location>
</feature>
<dbReference type="EMBL" id="QGHF01000008">
    <property type="protein sequence ID" value="PWK95210.1"/>
    <property type="molecule type" value="Genomic_DNA"/>
</dbReference>
<dbReference type="AlphaFoldDB" id="A0A2V2BE79"/>
<proteinExistence type="predicted"/>
<dbReference type="RefSeq" id="WP_063877497.1">
    <property type="nucleotide sequence ID" value="NZ_CP126314.1"/>
</dbReference>
<dbReference type="GO" id="GO:0046872">
    <property type="term" value="F:metal ion binding"/>
    <property type="evidence" value="ECO:0007669"/>
    <property type="project" value="UniProtKB-KW"/>
</dbReference>
<dbReference type="OrthoDB" id="9815027at2"/>
<reference evidence="4 7" key="2">
    <citation type="submission" date="2021-07" db="EMBL/GenBank/DDBJ databases">
        <title>A novel phosphonate cluster across the Pantoea species complex is important for pathogenicity in onion.</title>
        <authorList>
            <person name="Zhao M."/>
            <person name="Stice S."/>
            <person name="Shin G.Y."/>
            <person name="Coutinho T."/>
            <person name="Gitaitis R."/>
            <person name="Kvitko B."/>
            <person name="Dutta B."/>
        </authorList>
    </citation>
    <scope>NUCLEOTIDE SEQUENCE [LARGE SCALE GENOMIC DNA]</scope>
    <source>
        <strain evidence="4 7">BD 382</strain>
    </source>
</reference>
<dbReference type="InterPro" id="IPR013108">
    <property type="entry name" value="Amidohydro_3"/>
</dbReference>
<evidence type="ECO:0000313" key="7">
    <source>
        <dbReference type="Proteomes" id="UP001197236"/>
    </source>
</evidence>
<dbReference type="InterPro" id="IPR052349">
    <property type="entry name" value="Metallo-hydrolase_Enzymes"/>
</dbReference>
<dbReference type="PANTHER" id="PTHR32027">
    <property type="entry name" value="CYTOSINE DEAMINASE"/>
    <property type="match status" value="1"/>
</dbReference>
<dbReference type="GO" id="GO:0006209">
    <property type="term" value="P:cytosine catabolic process"/>
    <property type="evidence" value="ECO:0007669"/>
    <property type="project" value="TreeGrafter"/>
</dbReference>
<dbReference type="EMBL" id="JAHVXZ010000020">
    <property type="protein sequence ID" value="MBW1259763.1"/>
    <property type="molecule type" value="Genomic_DNA"/>
</dbReference>
<dbReference type="Pfam" id="PF07969">
    <property type="entry name" value="Amidohydro_3"/>
    <property type="match status" value="1"/>
</dbReference>
<organism evidence="5 6">
    <name type="scientific">Pantoea allii</name>
    <dbReference type="NCBI Taxonomy" id="574096"/>
    <lineage>
        <taxon>Bacteria</taxon>
        <taxon>Pseudomonadati</taxon>
        <taxon>Pseudomonadota</taxon>
        <taxon>Gammaproteobacteria</taxon>
        <taxon>Enterobacterales</taxon>
        <taxon>Erwiniaceae</taxon>
        <taxon>Pantoea</taxon>
    </lineage>
</organism>
<keyword evidence="2" id="KW-0378">Hydrolase</keyword>
<dbReference type="NCBIfam" id="NF006685">
    <property type="entry name" value="PRK09230.1"/>
    <property type="match status" value="1"/>
</dbReference>
<sequence length="427" mass="47644">MTTAPLRWINNLRLPTRDGLWQIEIDEGKIARISAQPQQIAADGAALDAEGGLALAPFIEPHIHLDTTQTAGEPAWNQSGTLFEGIERWAERKALLSHEDVKRRAMQTLKWQIANGIQCVRTHVDVSDPTLTALKAMLELKAEMAPWITLQIVAFPQEGILSYPNGEALLEEALRLGADVVGAIPHFEFTREYGVESLHKTFALANRYDRLVDVHCDEIDDEQSRFVETVAALAHRDGMGARVTASHTTAMHSYNGAYTSRLFRLLKLSGINFVANPLVNIHLQGRFDSYPKRRGITRVKELLEADINVCFGHDDVFDPWYPLGTGNMLQVLHMGLHVCQLMGYEQINAGLDLITHNSARTMNLSGYGIQRGHDASLIILPAENGFDAVRRQVPVRYSLRRGNVIAATQPANSAICLEQWEDVTFKR</sequence>
<gene>
    <name evidence="5" type="ORF">C7431_10835</name>
    <name evidence="4" type="ORF">KYI95_21570</name>
</gene>
<dbReference type="GO" id="GO:0035888">
    <property type="term" value="F:isoguanine deaminase activity"/>
    <property type="evidence" value="ECO:0007669"/>
    <property type="project" value="TreeGrafter"/>
</dbReference>
<name>A0A2V2BE79_9GAMM</name>
<evidence type="ECO:0000313" key="6">
    <source>
        <dbReference type="Proteomes" id="UP000245981"/>
    </source>
</evidence>
<evidence type="ECO:0000313" key="4">
    <source>
        <dbReference type="EMBL" id="MBW1259763.1"/>
    </source>
</evidence>
<keyword evidence="7" id="KW-1185">Reference proteome</keyword>
<dbReference type="FunFam" id="3.20.20.140:FF:000019">
    <property type="entry name" value="Cytosine deaminase"/>
    <property type="match status" value="1"/>
</dbReference>
<dbReference type="Proteomes" id="UP001197236">
    <property type="component" value="Unassembled WGS sequence"/>
</dbReference>
<reference evidence="5 6" key="1">
    <citation type="submission" date="2018-05" db="EMBL/GenBank/DDBJ databases">
        <title>Genomic Encyclopedia of Type Strains, Phase IV (KMG-V): Genome sequencing to study the core and pangenomes of soil and plant-associated prokaryotes.</title>
        <authorList>
            <person name="Whitman W."/>
        </authorList>
    </citation>
    <scope>NUCLEOTIDE SEQUENCE [LARGE SCALE GENOMIC DNA]</scope>
    <source>
        <strain evidence="5 6">PNA 200-10</strain>
    </source>
</reference>
<evidence type="ECO:0000259" key="3">
    <source>
        <dbReference type="Pfam" id="PF07969"/>
    </source>
</evidence>
<dbReference type="PANTHER" id="PTHR32027:SF0">
    <property type="entry name" value="CYTOSINE DEAMINASE"/>
    <property type="match status" value="1"/>
</dbReference>
<protein>
    <submittedName>
        <fullName evidence="5">Cytosine deaminase</fullName>
    </submittedName>
</protein>
<accession>A0A2V2BE79</accession>
<dbReference type="GO" id="GO:0004131">
    <property type="term" value="F:cytosine deaminase activity"/>
    <property type="evidence" value="ECO:0007669"/>
    <property type="project" value="TreeGrafter"/>
</dbReference>
<dbReference type="SUPFAM" id="SSF51556">
    <property type="entry name" value="Metallo-dependent hydrolases"/>
    <property type="match status" value="1"/>
</dbReference>
<dbReference type="NCBIfam" id="NF005748">
    <property type="entry name" value="PRK07572.1"/>
    <property type="match status" value="1"/>
</dbReference>
<dbReference type="InterPro" id="IPR032466">
    <property type="entry name" value="Metal_Hydrolase"/>
</dbReference>
<comment type="caution">
    <text evidence="5">The sequence shown here is derived from an EMBL/GenBank/DDBJ whole genome shotgun (WGS) entry which is preliminary data.</text>
</comment>
<dbReference type="Proteomes" id="UP000245981">
    <property type="component" value="Unassembled WGS sequence"/>
</dbReference>
<dbReference type="Gene3D" id="3.20.20.140">
    <property type="entry name" value="Metal-dependent hydrolases"/>
    <property type="match status" value="1"/>
</dbReference>
<dbReference type="InterPro" id="IPR011059">
    <property type="entry name" value="Metal-dep_hydrolase_composite"/>
</dbReference>
<evidence type="ECO:0000256" key="1">
    <source>
        <dbReference type="ARBA" id="ARBA00022723"/>
    </source>
</evidence>
<evidence type="ECO:0000256" key="2">
    <source>
        <dbReference type="ARBA" id="ARBA00022801"/>
    </source>
</evidence>
<dbReference type="Gene3D" id="2.30.40.10">
    <property type="entry name" value="Urease, subunit C, domain 1"/>
    <property type="match status" value="1"/>
</dbReference>
<dbReference type="STRING" id="574096.HA38_18785"/>